<evidence type="ECO:0000313" key="1">
    <source>
        <dbReference type="EMBL" id="AOO83589.1"/>
    </source>
</evidence>
<dbReference type="EMBL" id="CP017147">
    <property type="protein sequence ID" value="AOO83589.1"/>
    <property type="molecule type" value="Genomic_DNA"/>
</dbReference>
<dbReference type="RefSeq" id="WP_069692789.1">
    <property type="nucleotide sequence ID" value="NZ_CP017147.1"/>
</dbReference>
<accession>A0A1D7U8C6</accession>
<name>A0A1D7U8C6_9HYPH</name>
<dbReference type="InterPro" id="IPR010985">
    <property type="entry name" value="Ribbon_hlx_hlx"/>
</dbReference>
<dbReference type="OrthoDB" id="8093111at2"/>
<dbReference type="GO" id="GO:0006355">
    <property type="term" value="P:regulation of DNA-templated transcription"/>
    <property type="evidence" value="ECO:0007669"/>
    <property type="project" value="InterPro"/>
</dbReference>
<reference evidence="1 2" key="1">
    <citation type="journal article" date="2015" name="Antonie Van Leeuwenhoek">
        <title>Bosea vaviloviae sp. nov., a new species of slow-growing rhizobia isolated from nodules of the relict species Vavilovia formosa (Stev.) Fed.</title>
        <authorList>
            <person name="Safronova V.I."/>
            <person name="Kuznetsova I.G."/>
            <person name="Sazanova A.L."/>
            <person name="Kimeklis A.K."/>
            <person name="Belimov A.A."/>
            <person name="Andronov E.E."/>
            <person name="Pinaev A.G."/>
            <person name="Chizhevskaya E.P."/>
            <person name="Pukhaev A.R."/>
            <person name="Popov K.P."/>
            <person name="Willems A."/>
            <person name="Tikhonovich I.A."/>
        </authorList>
    </citation>
    <scope>NUCLEOTIDE SEQUENCE [LARGE SCALE GENOMIC DNA]</scope>
    <source>
        <strain evidence="1 2">Vaf18</strain>
    </source>
</reference>
<dbReference type="InterPro" id="IPR013321">
    <property type="entry name" value="Arc_rbn_hlx_hlx"/>
</dbReference>
<organism evidence="1 2">
    <name type="scientific">Bosea vaviloviae</name>
    <dbReference type="NCBI Taxonomy" id="1526658"/>
    <lineage>
        <taxon>Bacteria</taxon>
        <taxon>Pseudomonadati</taxon>
        <taxon>Pseudomonadota</taxon>
        <taxon>Alphaproteobacteria</taxon>
        <taxon>Hyphomicrobiales</taxon>
        <taxon>Boseaceae</taxon>
        <taxon>Bosea</taxon>
    </lineage>
</organism>
<keyword evidence="2" id="KW-1185">Reference proteome</keyword>
<dbReference type="Proteomes" id="UP000094969">
    <property type="component" value="Chromosome"/>
</dbReference>
<dbReference type="STRING" id="1526658.BHK69_26905"/>
<protein>
    <recommendedName>
        <fullName evidence="3">CopG family transcriptional regulator</fullName>
    </recommendedName>
</protein>
<gene>
    <name evidence="1" type="ORF">BHK69_26905</name>
</gene>
<dbReference type="Gene3D" id="1.10.1220.10">
    <property type="entry name" value="Met repressor-like"/>
    <property type="match status" value="1"/>
</dbReference>
<dbReference type="SUPFAM" id="SSF47598">
    <property type="entry name" value="Ribbon-helix-helix"/>
    <property type="match status" value="1"/>
</dbReference>
<sequence length="78" mass="8686">MKNLTVTLPEETFARLRMAAAREGKSMSKFVGALLDRQIGPHEARADAAALERFLAGPLWNLTDENGNAPTRDQIYDR</sequence>
<dbReference type="KEGG" id="bvv:BHK69_26905"/>
<proteinExistence type="predicted"/>
<evidence type="ECO:0000313" key="2">
    <source>
        <dbReference type="Proteomes" id="UP000094969"/>
    </source>
</evidence>
<dbReference type="AlphaFoldDB" id="A0A1D7U8C6"/>
<evidence type="ECO:0008006" key="3">
    <source>
        <dbReference type="Google" id="ProtNLM"/>
    </source>
</evidence>